<dbReference type="EMBL" id="JBEPNW010000002">
    <property type="protein sequence ID" value="MET3863510.1"/>
    <property type="molecule type" value="Genomic_DNA"/>
</dbReference>
<feature type="signal peptide" evidence="1">
    <location>
        <begin position="1"/>
        <end position="24"/>
    </location>
</feature>
<sequence length="111" mass="13043">MIRTLVMPVALAAGVLMAGSSAEARDGCGPGFHRNLYGWCRPNLGYRPFVYVPVYPRVGYRWHYGYRYPWHRRFAWGGYRWGGFRHAGWHGGWHGGWHHGGWHHGGWRHRW</sequence>
<dbReference type="NCBIfam" id="NF047412">
    <property type="entry name" value="sig_GCG_CRPN_rpt"/>
    <property type="match status" value="1"/>
</dbReference>
<protein>
    <recommendedName>
        <fullName evidence="4">YXWGXW repeat-containing protein</fullName>
    </recommendedName>
</protein>
<dbReference type="RefSeq" id="WP_209649929.1">
    <property type="nucleotide sequence ID" value="NZ_JBEPNV010000001.1"/>
</dbReference>
<reference evidence="2 3" key="1">
    <citation type="submission" date="2024-06" db="EMBL/GenBank/DDBJ databases">
        <title>Genomics of switchgrass bacterial isolates.</title>
        <authorList>
            <person name="Shade A."/>
        </authorList>
    </citation>
    <scope>NUCLEOTIDE SEQUENCE [LARGE SCALE GENOMIC DNA]</scope>
    <source>
        <strain evidence="2 3">PvP084</strain>
    </source>
</reference>
<feature type="chain" id="PRO_5046278114" description="YXWGXW repeat-containing protein" evidence="1">
    <location>
        <begin position="25"/>
        <end position="111"/>
    </location>
</feature>
<dbReference type="Proteomes" id="UP001549119">
    <property type="component" value="Unassembled WGS sequence"/>
</dbReference>
<accession>A0ABV2NAP7</accession>
<comment type="caution">
    <text evidence="2">The sequence shown here is derived from an EMBL/GenBank/DDBJ whole genome shotgun (WGS) entry which is preliminary data.</text>
</comment>
<evidence type="ECO:0008006" key="4">
    <source>
        <dbReference type="Google" id="ProtNLM"/>
    </source>
</evidence>
<organism evidence="2 3">
    <name type="scientific">Methylobacterium radiotolerans</name>
    <dbReference type="NCBI Taxonomy" id="31998"/>
    <lineage>
        <taxon>Bacteria</taxon>
        <taxon>Pseudomonadati</taxon>
        <taxon>Pseudomonadota</taxon>
        <taxon>Alphaproteobacteria</taxon>
        <taxon>Hyphomicrobiales</taxon>
        <taxon>Methylobacteriaceae</taxon>
        <taxon>Methylobacterium</taxon>
    </lineage>
</organism>
<dbReference type="InterPro" id="IPR058110">
    <property type="entry name" value="GCG_CRPN_dom"/>
</dbReference>
<evidence type="ECO:0000313" key="3">
    <source>
        <dbReference type="Proteomes" id="UP001549119"/>
    </source>
</evidence>
<keyword evidence="1" id="KW-0732">Signal</keyword>
<gene>
    <name evidence="2" type="ORF">ABIC20_000819</name>
</gene>
<evidence type="ECO:0000313" key="2">
    <source>
        <dbReference type="EMBL" id="MET3863510.1"/>
    </source>
</evidence>
<evidence type="ECO:0000256" key="1">
    <source>
        <dbReference type="SAM" id="SignalP"/>
    </source>
</evidence>
<keyword evidence="3" id="KW-1185">Reference proteome</keyword>
<proteinExistence type="predicted"/>
<name>A0ABV2NAP7_9HYPH</name>